<evidence type="ECO:0000313" key="1">
    <source>
        <dbReference type="EMBL" id="GAJ23048.1"/>
    </source>
</evidence>
<protein>
    <submittedName>
        <fullName evidence="1">Uncharacterized protein</fullName>
    </submittedName>
</protein>
<gene>
    <name evidence="1" type="ORF">S12H4_57441</name>
</gene>
<name>X1UZX7_9ZZZZ</name>
<dbReference type="AlphaFoldDB" id="X1UZX7"/>
<accession>X1UZX7</accession>
<proteinExistence type="predicted"/>
<sequence length="87" mass="10315">MKKEEHEGHRDLRRMDFARQEAAQAWCKEKTRDKAMDTELAEEFAKILVKHMYAPKLGCATTREILEELKTRIEMDGKLDYKTIDQD</sequence>
<comment type="caution">
    <text evidence="1">The sequence shown here is derived from an EMBL/GenBank/DDBJ whole genome shotgun (WGS) entry which is preliminary data.</text>
</comment>
<reference evidence="1" key="1">
    <citation type="journal article" date="2014" name="Front. Microbiol.">
        <title>High frequency of phylogenetically diverse reductive dehalogenase-homologous genes in deep subseafloor sedimentary metagenomes.</title>
        <authorList>
            <person name="Kawai M."/>
            <person name="Futagami T."/>
            <person name="Toyoda A."/>
            <person name="Takaki Y."/>
            <person name="Nishi S."/>
            <person name="Hori S."/>
            <person name="Arai W."/>
            <person name="Tsubouchi T."/>
            <person name="Morono Y."/>
            <person name="Uchiyama I."/>
            <person name="Ito T."/>
            <person name="Fujiyama A."/>
            <person name="Inagaki F."/>
            <person name="Takami H."/>
        </authorList>
    </citation>
    <scope>NUCLEOTIDE SEQUENCE</scope>
    <source>
        <strain evidence="1">Expedition CK06-06</strain>
    </source>
</reference>
<organism evidence="1">
    <name type="scientific">marine sediment metagenome</name>
    <dbReference type="NCBI Taxonomy" id="412755"/>
    <lineage>
        <taxon>unclassified sequences</taxon>
        <taxon>metagenomes</taxon>
        <taxon>ecological metagenomes</taxon>
    </lineage>
</organism>
<dbReference type="EMBL" id="BARW01037154">
    <property type="protein sequence ID" value="GAJ23048.1"/>
    <property type="molecule type" value="Genomic_DNA"/>
</dbReference>